<keyword evidence="4" id="KW-0539">Nucleus</keyword>
<reference evidence="6 7" key="1">
    <citation type="journal article" date="2020" name="Genome Biol. Evol.">
        <title>A new high-quality draft genome assembly of the Chinese cordyceps Ophiocordyceps sinensis.</title>
        <authorList>
            <person name="Shu R."/>
            <person name="Zhang J."/>
            <person name="Meng Q."/>
            <person name="Zhang H."/>
            <person name="Zhou G."/>
            <person name="Li M."/>
            <person name="Wu P."/>
            <person name="Zhao Y."/>
            <person name="Chen C."/>
            <person name="Qin Q."/>
        </authorList>
    </citation>
    <scope>NUCLEOTIDE SEQUENCE [LARGE SCALE GENOMIC DNA]</scope>
    <source>
        <strain evidence="6 7">IOZ07</strain>
    </source>
</reference>
<keyword evidence="7" id="KW-1185">Reference proteome</keyword>
<dbReference type="PANTHER" id="PTHR21399:SF0">
    <property type="entry name" value="METHYLOSOME SUBUNIT PICLN"/>
    <property type="match status" value="1"/>
</dbReference>
<feature type="region of interest" description="Disordered" evidence="5">
    <location>
        <begin position="255"/>
        <end position="310"/>
    </location>
</feature>
<dbReference type="EMBL" id="JAAVMX010000003">
    <property type="protein sequence ID" value="KAF4511268.1"/>
    <property type="molecule type" value="Genomic_DNA"/>
</dbReference>
<keyword evidence="3" id="KW-0963">Cytoplasm</keyword>
<dbReference type="GO" id="GO:0034715">
    <property type="term" value="C:pICln-Sm protein complex"/>
    <property type="evidence" value="ECO:0007669"/>
    <property type="project" value="TreeGrafter"/>
</dbReference>
<evidence type="ECO:0000313" key="6">
    <source>
        <dbReference type="EMBL" id="KAF4511268.1"/>
    </source>
</evidence>
<accession>A0A8H4PVK4</accession>
<dbReference type="Gene3D" id="2.30.29.30">
    <property type="entry name" value="Pleckstrin-homology domain (PH domain)/Phosphotyrosine-binding domain (PTB)"/>
    <property type="match status" value="1"/>
</dbReference>
<dbReference type="GO" id="GO:0005681">
    <property type="term" value="C:spliceosomal complex"/>
    <property type="evidence" value="ECO:0007669"/>
    <property type="project" value="TreeGrafter"/>
</dbReference>
<evidence type="ECO:0000313" key="7">
    <source>
        <dbReference type="Proteomes" id="UP000557566"/>
    </source>
</evidence>
<name>A0A8H4PVK4_9HYPO</name>
<proteinExistence type="predicted"/>
<dbReference type="InterPro" id="IPR039924">
    <property type="entry name" value="ICln/Lot5/Saf5"/>
</dbReference>
<sequence>MLATTIRSLPSVEDYVSLAEYQSRTPESFADGKPVLHLHLEGATASIPKSQCGTLALFPADMVPAADGAQAGGQAEDEQAVEQKVHVFVTSESFTIFSQQAEAGVSIPYPSVSIHAVKTVNGQAEGSRTQAVWMQLDFSDSGINDDDFSTVDLTIVPSSPEGSVMRTAAQQLYDAVSTCSELHPDPNDGDDDDGEYDCIVLEGGAEHEAVEGFVGVLQGSSNGGLPPPMPGSGGWITADNVHEFFDGQGNWLSRDAEAQDGADGELGEGAGELGEGAGRTRPRDELEPEDANGHDGANGDQDVKRPRVDE</sequence>
<evidence type="ECO:0000256" key="4">
    <source>
        <dbReference type="ARBA" id="ARBA00023242"/>
    </source>
</evidence>
<comment type="subcellular location">
    <subcellularLocation>
        <location evidence="2">Cytoplasm</location>
    </subcellularLocation>
    <subcellularLocation>
        <location evidence="1">Nucleus</location>
    </subcellularLocation>
</comment>
<evidence type="ECO:0008006" key="8">
    <source>
        <dbReference type="Google" id="ProtNLM"/>
    </source>
</evidence>
<organism evidence="6 7">
    <name type="scientific">Ophiocordyceps sinensis</name>
    <dbReference type="NCBI Taxonomy" id="72228"/>
    <lineage>
        <taxon>Eukaryota</taxon>
        <taxon>Fungi</taxon>
        <taxon>Dikarya</taxon>
        <taxon>Ascomycota</taxon>
        <taxon>Pezizomycotina</taxon>
        <taxon>Sordariomycetes</taxon>
        <taxon>Hypocreomycetidae</taxon>
        <taxon>Hypocreales</taxon>
        <taxon>Ophiocordycipitaceae</taxon>
        <taxon>Ophiocordyceps</taxon>
    </lineage>
</organism>
<gene>
    <name evidence="6" type="ORF">G6O67_003080</name>
</gene>
<evidence type="ECO:0000256" key="2">
    <source>
        <dbReference type="ARBA" id="ARBA00004496"/>
    </source>
</evidence>
<feature type="compositionally biased region" description="Basic and acidic residues" evidence="5">
    <location>
        <begin position="301"/>
        <end position="310"/>
    </location>
</feature>
<evidence type="ECO:0000256" key="3">
    <source>
        <dbReference type="ARBA" id="ARBA00022490"/>
    </source>
</evidence>
<dbReference type="GO" id="GO:0005829">
    <property type="term" value="C:cytosol"/>
    <property type="evidence" value="ECO:0007669"/>
    <property type="project" value="TreeGrafter"/>
</dbReference>
<dbReference type="PANTHER" id="PTHR21399">
    <property type="entry name" value="CHLORIDE CONDUCTANCE REGULATORY PROTEIN ICLN"/>
    <property type="match status" value="1"/>
</dbReference>
<evidence type="ECO:0000256" key="5">
    <source>
        <dbReference type="SAM" id="MobiDB-lite"/>
    </source>
</evidence>
<dbReference type="InterPro" id="IPR011993">
    <property type="entry name" value="PH-like_dom_sf"/>
</dbReference>
<dbReference type="Proteomes" id="UP000557566">
    <property type="component" value="Unassembled WGS sequence"/>
</dbReference>
<dbReference type="GO" id="GO:0000387">
    <property type="term" value="P:spliceosomal snRNP assembly"/>
    <property type="evidence" value="ECO:0007669"/>
    <property type="project" value="TreeGrafter"/>
</dbReference>
<comment type="caution">
    <text evidence="6">The sequence shown here is derived from an EMBL/GenBank/DDBJ whole genome shotgun (WGS) entry which is preliminary data.</text>
</comment>
<dbReference type="GO" id="GO:0045292">
    <property type="term" value="P:mRNA cis splicing, via spliceosome"/>
    <property type="evidence" value="ECO:0007669"/>
    <property type="project" value="TreeGrafter"/>
</dbReference>
<dbReference type="OrthoDB" id="19714at2759"/>
<protein>
    <recommendedName>
        <fullName evidence="8">Benzoylformate decarboxylase</fullName>
    </recommendedName>
</protein>
<evidence type="ECO:0000256" key="1">
    <source>
        <dbReference type="ARBA" id="ARBA00004123"/>
    </source>
</evidence>
<dbReference type="AlphaFoldDB" id="A0A8H4PVK4"/>
<feature type="compositionally biased region" description="Gly residues" evidence="5">
    <location>
        <begin position="267"/>
        <end position="277"/>
    </location>
</feature>
<dbReference type="Pfam" id="PF03517">
    <property type="entry name" value="Voldacs"/>
    <property type="match status" value="1"/>
</dbReference>